<dbReference type="Gene3D" id="2.40.33.20">
    <property type="entry name" value="PK beta-barrel domain-like"/>
    <property type="match status" value="1"/>
</dbReference>
<dbReference type="GO" id="GO:0051537">
    <property type="term" value="F:2 iron, 2 sulfur cluster binding"/>
    <property type="evidence" value="ECO:0007669"/>
    <property type="project" value="UniProtKB-KW"/>
</dbReference>
<keyword evidence="1" id="KW-0001">2Fe-2S</keyword>
<accession>S5UWL9</accession>
<organism evidence="6 7">
    <name type="scientific">Streptomyces collinus (strain DSM 40733 / Tue 365)</name>
    <dbReference type="NCBI Taxonomy" id="1214242"/>
    <lineage>
        <taxon>Bacteria</taxon>
        <taxon>Bacillati</taxon>
        <taxon>Actinomycetota</taxon>
        <taxon>Actinomycetes</taxon>
        <taxon>Kitasatosporales</taxon>
        <taxon>Streptomycetaceae</taxon>
        <taxon>Streptomyces</taxon>
    </lineage>
</organism>
<dbReference type="InterPro" id="IPR008333">
    <property type="entry name" value="Cbr1-like_FAD-bd_dom"/>
</dbReference>
<dbReference type="Pfam" id="PF00111">
    <property type="entry name" value="Fer2"/>
    <property type="match status" value="1"/>
</dbReference>
<dbReference type="Pfam" id="PF03475">
    <property type="entry name" value="YiiM_3-alpha"/>
    <property type="match status" value="1"/>
</dbReference>
<evidence type="ECO:0000313" key="7">
    <source>
        <dbReference type="Proteomes" id="UP000015423"/>
    </source>
</evidence>
<dbReference type="Pfam" id="PF00970">
    <property type="entry name" value="FAD_binding_6"/>
    <property type="match status" value="1"/>
</dbReference>
<dbReference type="SUPFAM" id="SSF63380">
    <property type="entry name" value="Riboflavin synthase domain-like"/>
    <property type="match status" value="1"/>
</dbReference>
<dbReference type="InterPro" id="IPR039261">
    <property type="entry name" value="FNR_nucleotide-bd"/>
</dbReference>
<keyword evidence="1" id="KW-0479">Metal-binding</keyword>
<evidence type="ECO:0000256" key="2">
    <source>
        <dbReference type="ARBA" id="ARBA00023014"/>
    </source>
</evidence>
<sequence>MATGRRPARATLLSVNVGKPKDVPWHGRMVHTAAWKTPVRGPRRVRRLNVEGDGQGDLAGHGGEMRAVLVYQSQSYAYWREQLGRDDLTFGIFGENFTVDGLPDDEVCIGDRYRIGDAEFEVSQPRVTCYRVGMRLGEPAMAALLVAHHRPGFYLRVITEGSVRAGDDIVLTRRGPQELSVADTDALLYLPDRDPEHLRRALNIPALSPGWQQSFRELAAAAPTAPRPGRQDARPGVRPSAAPNTPPSRDEPARTGFRPMRVARITHETATVSSIHLTATHGSPVPVPEGRPGQYLSLRLTTGDGAPAVRSYSLSATPTADTYRVSVKHEPHGQVSGYLHATLRQGDLVDIAGPHGTFVLRDGSGPVVLASAGIGVTPVLAMLHRLAADRDPRPLWWIHTAHDRAHHAFAAESHDLLARLPDAHEHLFYTAGTGPRPDPPPHVTEGRPTARTLAALGIPADADAYLCGPTAFMDTLGDCLRDQGLRPERIHTEQFGSLPALTPGIGPAAVVRPHQPPGPPGPGPRVTFARSGITTAWSPAYPSLLDLAEACDIPTRWSCRTGVCHTCVTPLVAGEITYATEPLDPPEPGTTLVCCGRPATEVVLDL</sequence>
<dbReference type="KEGG" id="sci:B446_02910"/>
<dbReference type="Gene3D" id="3.10.20.30">
    <property type="match status" value="1"/>
</dbReference>
<proteinExistence type="predicted"/>
<dbReference type="GO" id="GO:0016491">
    <property type="term" value="F:oxidoreductase activity"/>
    <property type="evidence" value="ECO:0007669"/>
    <property type="project" value="InterPro"/>
</dbReference>
<dbReference type="PANTHER" id="PTHR30212:SF2">
    <property type="entry name" value="PROTEIN YIIM"/>
    <property type="match status" value="1"/>
</dbReference>
<feature type="region of interest" description="Disordered" evidence="3">
    <location>
        <begin position="220"/>
        <end position="257"/>
    </location>
</feature>
<dbReference type="SUPFAM" id="SSF54292">
    <property type="entry name" value="2Fe-2S ferredoxin-like"/>
    <property type="match status" value="1"/>
</dbReference>
<dbReference type="InterPro" id="IPR005302">
    <property type="entry name" value="MoCF_Sase_C"/>
</dbReference>
<evidence type="ECO:0000256" key="1">
    <source>
        <dbReference type="ARBA" id="ARBA00022714"/>
    </source>
</evidence>
<dbReference type="Pfam" id="PF03473">
    <property type="entry name" value="MOSC"/>
    <property type="match status" value="1"/>
</dbReference>
<dbReference type="Pfam" id="PF00175">
    <property type="entry name" value="NAD_binding_1"/>
    <property type="match status" value="1"/>
</dbReference>
<reference evidence="6 7" key="2">
    <citation type="journal article" date="2013" name="J. Biotechnol.">
        <title>Complete genome sequence of the kirromycin producer Streptomyces collinus Tu 365 consisting of a linear chromosome and two linear plasmids.</title>
        <authorList>
            <person name="Ruckert C."/>
            <person name="Szczepanowski R."/>
            <person name="Albersmeier A."/>
            <person name="Goesmann A."/>
            <person name="Iftime D."/>
            <person name="Musiol E.M."/>
            <person name="Blin K."/>
            <person name="Wohlleben W."/>
            <person name="Puhler A."/>
            <person name="Kalinowski J."/>
            <person name="Weber T."/>
        </authorList>
    </citation>
    <scope>NUCLEOTIDE SEQUENCE [LARGE SCALE GENOMIC DNA]</scope>
    <source>
        <strain evidence="7">DSM 40733 / Tue 365</strain>
    </source>
</reference>
<name>S5UWL9_STRC3</name>
<dbReference type="PROSITE" id="PS51340">
    <property type="entry name" value="MOSC"/>
    <property type="match status" value="1"/>
</dbReference>
<dbReference type="Gene3D" id="3.40.50.80">
    <property type="entry name" value="Nucleotide-binding domain of ferredoxin-NADP reductase (FNR) module"/>
    <property type="match status" value="1"/>
</dbReference>
<dbReference type="InterPro" id="IPR036010">
    <property type="entry name" value="2Fe-2S_ferredoxin-like_sf"/>
</dbReference>
<dbReference type="InterPro" id="IPR017938">
    <property type="entry name" value="Riboflavin_synthase-like_b-brl"/>
</dbReference>
<dbReference type="SUPFAM" id="SSF52343">
    <property type="entry name" value="Ferredoxin reductase-like, C-terminal NADP-linked domain"/>
    <property type="match status" value="1"/>
</dbReference>
<dbReference type="GO" id="GO:0030170">
    <property type="term" value="F:pyridoxal phosphate binding"/>
    <property type="evidence" value="ECO:0007669"/>
    <property type="project" value="InterPro"/>
</dbReference>
<dbReference type="AlphaFoldDB" id="S5UWL9"/>
<dbReference type="Proteomes" id="UP000015423">
    <property type="component" value="Chromosome"/>
</dbReference>
<keyword evidence="7" id="KW-1185">Reference proteome</keyword>
<dbReference type="InterPro" id="IPR011037">
    <property type="entry name" value="Pyrv_Knase-like_insert_dom_sf"/>
</dbReference>
<dbReference type="PATRIC" id="fig|1214242.5.peg.600"/>
<dbReference type="PRINTS" id="PR00410">
    <property type="entry name" value="PHEHYDRXLASE"/>
</dbReference>
<feature type="domain" description="FAD-binding FR-type" evidence="5">
    <location>
        <begin position="255"/>
        <end position="361"/>
    </location>
</feature>
<dbReference type="eggNOG" id="COG2258">
    <property type="taxonomic scope" value="Bacteria"/>
</dbReference>
<keyword evidence="2" id="KW-0411">Iron-sulfur</keyword>
<evidence type="ECO:0000259" key="4">
    <source>
        <dbReference type="PROSITE" id="PS51340"/>
    </source>
</evidence>
<dbReference type="CDD" id="cd06184">
    <property type="entry name" value="flavohem_like_fad_nad_binding"/>
    <property type="match status" value="1"/>
</dbReference>
<dbReference type="EMBL" id="CP006259">
    <property type="protein sequence ID" value="AGS67414.1"/>
    <property type="molecule type" value="Genomic_DNA"/>
</dbReference>
<dbReference type="eggNOG" id="COG1018">
    <property type="taxonomic scope" value="Bacteria"/>
</dbReference>
<dbReference type="InterPro" id="IPR052353">
    <property type="entry name" value="Benzoxazolinone_Detox_Enz"/>
</dbReference>
<evidence type="ECO:0000313" key="6">
    <source>
        <dbReference type="EMBL" id="AGS67414.1"/>
    </source>
</evidence>
<dbReference type="InterPro" id="IPR001041">
    <property type="entry name" value="2Fe-2S_ferredoxin-type"/>
</dbReference>
<reference evidence="7" key="1">
    <citation type="submission" date="2012-10" db="EMBL/GenBank/DDBJ databases">
        <title>The complete genome sequence of Streptomyces collinus Tu 365.</title>
        <authorList>
            <person name="Ruckert C."/>
            <person name="Szczepanowski R."/>
            <person name="Goesmann A."/>
            <person name="Pross E.K."/>
            <person name="Musiol E.M."/>
            <person name="Blin K."/>
            <person name="Wohlleben W."/>
            <person name="Puhler A."/>
            <person name="Weber T."/>
            <person name="Kalinowski J."/>
        </authorList>
    </citation>
    <scope>NUCLEOTIDE SEQUENCE [LARGE SCALE GENOMIC DNA]</scope>
    <source>
        <strain evidence="7">DSM 40733 / Tue 365</strain>
    </source>
</reference>
<protein>
    <submittedName>
        <fullName evidence="6">Flavohemoprotein-like protein</fullName>
    </submittedName>
</protein>
<dbReference type="RefSeq" id="WP_020937898.1">
    <property type="nucleotide sequence ID" value="NC_021985.1"/>
</dbReference>
<evidence type="ECO:0000256" key="3">
    <source>
        <dbReference type="SAM" id="MobiDB-lite"/>
    </source>
</evidence>
<dbReference type="GO" id="GO:0030151">
    <property type="term" value="F:molybdenum ion binding"/>
    <property type="evidence" value="ECO:0007669"/>
    <property type="project" value="InterPro"/>
</dbReference>
<evidence type="ECO:0000259" key="5">
    <source>
        <dbReference type="PROSITE" id="PS51384"/>
    </source>
</evidence>
<dbReference type="PROSITE" id="PS51384">
    <property type="entry name" value="FAD_FR"/>
    <property type="match status" value="1"/>
</dbReference>
<dbReference type="CDD" id="cd00207">
    <property type="entry name" value="fer2"/>
    <property type="match status" value="1"/>
</dbReference>
<feature type="domain" description="MOSC" evidence="4">
    <location>
        <begin position="37"/>
        <end position="172"/>
    </location>
</feature>
<dbReference type="Gene3D" id="2.40.30.10">
    <property type="entry name" value="Translation factors"/>
    <property type="match status" value="1"/>
</dbReference>
<dbReference type="PANTHER" id="PTHR30212">
    <property type="entry name" value="PROTEIN YIIM"/>
    <property type="match status" value="1"/>
</dbReference>
<dbReference type="STRING" id="1214242.B446_02910"/>
<gene>
    <name evidence="6" type="ORF">B446_02910</name>
</gene>
<keyword evidence="1" id="KW-0408">Iron</keyword>
<dbReference type="InterPro" id="IPR012675">
    <property type="entry name" value="Beta-grasp_dom_sf"/>
</dbReference>
<dbReference type="InterPro" id="IPR001433">
    <property type="entry name" value="OxRdtase_FAD/NAD-bd"/>
</dbReference>
<dbReference type="InterPro" id="IPR017927">
    <property type="entry name" value="FAD-bd_FR_type"/>
</dbReference>
<dbReference type="HOGENOM" id="CLU_033218_0_0_11"/>
<dbReference type="InterPro" id="IPR005163">
    <property type="entry name" value="Tri_helical_YiiM-like"/>
</dbReference>
<dbReference type="SUPFAM" id="SSF50800">
    <property type="entry name" value="PK beta-barrel domain-like"/>
    <property type="match status" value="1"/>
</dbReference>